<dbReference type="Proteomes" id="UP000639772">
    <property type="component" value="Unassembled WGS sequence"/>
</dbReference>
<dbReference type="PANTHER" id="PTHR18966">
    <property type="entry name" value="IONOTROPIC GLUTAMATE RECEPTOR"/>
    <property type="match status" value="1"/>
</dbReference>
<evidence type="ECO:0000256" key="7">
    <source>
        <dbReference type="ARBA" id="ARBA00022989"/>
    </source>
</evidence>
<feature type="region of interest" description="Disordered" evidence="15">
    <location>
        <begin position="686"/>
        <end position="713"/>
    </location>
</feature>
<evidence type="ECO:0000313" key="18">
    <source>
        <dbReference type="EMBL" id="KAG0472006.1"/>
    </source>
</evidence>
<keyword evidence="13" id="KW-0407">Ion channel</keyword>
<proteinExistence type="inferred from homology"/>
<dbReference type="FunFam" id="3.40.190.10:FF:000103">
    <property type="entry name" value="Glutamate receptor"/>
    <property type="match status" value="1"/>
</dbReference>
<comment type="caution">
    <text evidence="18">The sequence shown here is derived from an EMBL/GenBank/DDBJ whole genome shotgun (WGS) entry which is preliminary data.</text>
</comment>
<evidence type="ECO:0000259" key="17">
    <source>
        <dbReference type="SMART" id="SM00079"/>
    </source>
</evidence>
<evidence type="ECO:0000256" key="15">
    <source>
        <dbReference type="SAM" id="MobiDB-lite"/>
    </source>
</evidence>
<evidence type="ECO:0000256" key="16">
    <source>
        <dbReference type="SAM" id="Phobius"/>
    </source>
</evidence>
<evidence type="ECO:0000256" key="2">
    <source>
        <dbReference type="ARBA" id="ARBA00008685"/>
    </source>
</evidence>
<comment type="subcellular location">
    <subcellularLocation>
        <location evidence="1">Membrane</location>
        <topology evidence="1">Multi-pass membrane protein</topology>
    </subcellularLocation>
</comment>
<dbReference type="Gene3D" id="3.40.50.2300">
    <property type="match status" value="1"/>
</dbReference>
<keyword evidence="4" id="KW-0813">Transport</keyword>
<dbReference type="FunFam" id="3.40.50.2300:FF:000188">
    <property type="entry name" value="Glutamate receptor"/>
    <property type="match status" value="1"/>
</dbReference>
<accession>A0A835QJD7</accession>
<comment type="similarity">
    <text evidence="2">Belongs to the glutamate-gated ion channel (TC 1.A.10.1) family.</text>
</comment>
<dbReference type="FunFam" id="1.10.287.70:FF:000037">
    <property type="entry name" value="Glutamate receptor"/>
    <property type="match status" value="1"/>
</dbReference>
<dbReference type="InterPro" id="IPR028082">
    <property type="entry name" value="Peripla_BP_I"/>
</dbReference>
<sequence length="713" mass="80673">MAVDDFYAAHPEYSTRLALHIRDSSGDAFGAAAADVDGNPLPLEFKWNEIVPVFEDSEHGNGIVPYLLDAFQEINVRVPYRSTIPPTATKNEILTELKKLKNMQTRVFVAHLTCNLGLQLLLLAKEEGMLEEGYVWIATYALTDIINLMGSSASAVMQGIVGIKPFVKTTRKLVDFKQGWRKRFHQENPHTHITEPTFFGLWAYDSIWSIALAVERMRRTKLTFQELNTKNSSNDLARPRQRRVGFWSPLHGISRWRNSSGKLDIIQWPGATKVVPIGWEWPTKGKKLRIGVSVQPRFNKFLHAEWDARFNNLTVEGYSIDIFKAVMRELPYAPYEFVLYGDRNGSSNGTYNDLLYQIYLQNFDGVVGDVTILANRSLYADFTLPYTDSGVSMLVPLKNKNKKSSWTFLVLLDTNLWLAIGAFFIFTGFVVWLLEHKINGEFQGSPKDQLATVLFFTLSSLVFAHREKLLSNLSRIVMIAWVFVVFVLQSIYIAKLSSMLTIEQLQPTVRGLDDLIKQGYYVGYMNDSFMPTLLKRWEFNESKLIAFNSPQDYHEALSNGTLAVFLDETPYLKIFLNEHCGKYTMVGPIYKTAGFGFAFSKGSPLVREVSKGILKLQESNEMLKIDEKLYGSKMCHASEEDITSPIRLTFHSFWGLFLSTGVASIAALALHLVSFLFKHRQPTLDDQMDTPTVSNTTPAISVPEGPSSTAIIS</sequence>
<dbReference type="EMBL" id="JADCNM010000008">
    <property type="protein sequence ID" value="KAG0472006.1"/>
    <property type="molecule type" value="Genomic_DNA"/>
</dbReference>
<dbReference type="InterPro" id="IPR001320">
    <property type="entry name" value="Iontro_rcpt_C"/>
</dbReference>
<evidence type="ECO:0000256" key="10">
    <source>
        <dbReference type="ARBA" id="ARBA00023170"/>
    </source>
</evidence>
<evidence type="ECO:0000313" key="19">
    <source>
        <dbReference type="Proteomes" id="UP000639772"/>
    </source>
</evidence>
<evidence type="ECO:0000256" key="1">
    <source>
        <dbReference type="ARBA" id="ARBA00004141"/>
    </source>
</evidence>
<keyword evidence="11" id="KW-0325">Glycoprotein</keyword>
<name>A0A835QJD7_VANPL</name>
<comment type="subunit">
    <text evidence="3">May form heteromers.</text>
</comment>
<feature type="transmembrane region" description="Helical" evidence="16">
    <location>
        <begin position="408"/>
        <end position="434"/>
    </location>
</feature>
<feature type="domain" description="Ionotropic glutamate receptor C-terminal" evidence="17">
    <location>
        <begin position="289"/>
        <end position="632"/>
    </location>
</feature>
<reference evidence="18 19" key="1">
    <citation type="journal article" date="2020" name="Nat. Food">
        <title>A phased Vanilla planifolia genome enables genetic improvement of flavour and production.</title>
        <authorList>
            <person name="Hasing T."/>
            <person name="Tang H."/>
            <person name="Brym M."/>
            <person name="Khazi F."/>
            <person name="Huang T."/>
            <person name="Chambers A.H."/>
        </authorList>
    </citation>
    <scope>NUCLEOTIDE SEQUENCE [LARGE SCALE GENOMIC DNA]</scope>
    <source>
        <tissue evidence="18">Leaf</tissue>
    </source>
</reference>
<evidence type="ECO:0000256" key="5">
    <source>
        <dbReference type="ARBA" id="ARBA00022692"/>
    </source>
</evidence>
<protein>
    <recommendedName>
        <fullName evidence="17">Ionotropic glutamate receptor C-terminal domain-containing protein</fullName>
    </recommendedName>
</protein>
<keyword evidence="10" id="KW-0675">Receptor</keyword>
<dbReference type="GO" id="GO:0016020">
    <property type="term" value="C:membrane"/>
    <property type="evidence" value="ECO:0007669"/>
    <property type="project" value="UniProtKB-SubCell"/>
</dbReference>
<evidence type="ECO:0000256" key="9">
    <source>
        <dbReference type="ARBA" id="ARBA00023136"/>
    </source>
</evidence>
<keyword evidence="9 16" id="KW-0472">Membrane</keyword>
<dbReference type="SUPFAM" id="SSF53822">
    <property type="entry name" value="Periplasmic binding protein-like I"/>
    <property type="match status" value="1"/>
</dbReference>
<feature type="transmembrane region" description="Helical" evidence="16">
    <location>
        <begin position="136"/>
        <end position="163"/>
    </location>
</feature>
<dbReference type="InterPro" id="IPR001828">
    <property type="entry name" value="ANF_lig-bd_rcpt"/>
</dbReference>
<evidence type="ECO:0000256" key="14">
    <source>
        <dbReference type="ARBA" id="ARBA00049638"/>
    </source>
</evidence>
<dbReference type="Gene3D" id="3.40.190.10">
    <property type="entry name" value="Periplasmic binding protein-like II"/>
    <property type="match status" value="2"/>
</dbReference>
<keyword evidence="5 16" id="KW-0812">Transmembrane</keyword>
<dbReference type="Pfam" id="PF10613">
    <property type="entry name" value="Lig_chan-Glu_bd"/>
    <property type="match status" value="1"/>
</dbReference>
<evidence type="ECO:0000256" key="3">
    <source>
        <dbReference type="ARBA" id="ARBA00011095"/>
    </source>
</evidence>
<dbReference type="InterPro" id="IPR019594">
    <property type="entry name" value="Glu/Gly-bd"/>
</dbReference>
<evidence type="ECO:0000256" key="12">
    <source>
        <dbReference type="ARBA" id="ARBA00023286"/>
    </source>
</evidence>
<feature type="transmembrane region" description="Helical" evidence="16">
    <location>
        <begin position="476"/>
        <end position="494"/>
    </location>
</feature>
<feature type="compositionally biased region" description="Polar residues" evidence="15">
    <location>
        <begin position="689"/>
        <end position="699"/>
    </location>
</feature>
<keyword evidence="8" id="KW-0406">Ion transport</keyword>
<dbReference type="InterPro" id="IPR015683">
    <property type="entry name" value="Ionotropic_Glu_rcpt"/>
</dbReference>
<dbReference type="CDD" id="cd13686">
    <property type="entry name" value="GluR_Plant"/>
    <property type="match status" value="1"/>
</dbReference>
<keyword evidence="6" id="KW-0732">Signal</keyword>
<organism evidence="18 19">
    <name type="scientific">Vanilla planifolia</name>
    <name type="common">Vanilla</name>
    <dbReference type="NCBI Taxonomy" id="51239"/>
    <lineage>
        <taxon>Eukaryota</taxon>
        <taxon>Viridiplantae</taxon>
        <taxon>Streptophyta</taxon>
        <taxon>Embryophyta</taxon>
        <taxon>Tracheophyta</taxon>
        <taxon>Spermatophyta</taxon>
        <taxon>Magnoliopsida</taxon>
        <taxon>Liliopsida</taxon>
        <taxon>Asparagales</taxon>
        <taxon>Orchidaceae</taxon>
        <taxon>Vanilloideae</taxon>
        <taxon>Vanilleae</taxon>
        <taxon>Vanilla</taxon>
    </lineage>
</organism>
<gene>
    <name evidence="18" type="ORF">HPP92_016552</name>
</gene>
<feature type="transmembrane region" description="Helical" evidence="16">
    <location>
        <begin position="653"/>
        <end position="677"/>
    </location>
</feature>
<dbReference type="SMART" id="SM00079">
    <property type="entry name" value="PBPe"/>
    <property type="match status" value="1"/>
</dbReference>
<evidence type="ECO:0000256" key="13">
    <source>
        <dbReference type="ARBA" id="ARBA00023303"/>
    </source>
</evidence>
<evidence type="ECO:0000256" key="4">
    <source>
        <dbReference type="ARBA" id="ARBA00022448"/>
    </source>
</evidence>
<dbReference type="AlphaFoldDB" id="A0A835QJD7"/>
<dbReference type="Gene3D" id="1.10.287.70">
    <property type="match status" value="1"/>
</dbReference>
<feature type="transmembrane region" description="Helical" evidence="16">
    <location>
        <begin position="446"/>
        <end position="464"/>
    </location>
</feature>
<dbReference type="Pfam" id="PF01094">
    <property type="entry name" value="ANF_receptor"/>
    <property type="match status" value="1"/>
</dbReference>
<evidence type="ECO:0000256" key="11">
    <source>
        <dbReference type="ARBA" id="ARBA00023180"/>
    </source>
</evidence>
<dbReference type="GO" id="GO:0015276">
    <property type="term" value="F:ligand-gated monoatomic ion channel activity"/>
    <property type="evidence" value="ECO:0007669"/>
    <property type="project" value="InterPro"/>
</dbReference>
<dbReference type="SUPFAM" id="SSF53850">
    <property type="entry name" value="Periplasmic binding protein-like II"/>
    <property type="match status" value="1"/>
</dbReference>
<keyword evidence="12" id="KW-1071">Ligand-gated ion channel</keyword>
<evidence type="ECO:0000256" key="8">
    <source>
        <dbReference type="ARBA" id="ARBA00023065"/>
    </source>
</evidence>
<dbReference type="Pfam" id="PF00060">
    <property type="entry name" value="Lig_chan"/>
    <property type="match status" value="1"/>
</dbReference>
<feature type="transmembrane region" description="Helical" evidence="16">
    <location>
        <begin position="107"/>
        <end position="124"/>
    </location>
</feature>
<dbReference type="OrthoDB" id="784410at2759"/>
<comment type="function">
    <text evidence="14">Glutamate-gated receptor that probably acts as a non-selective cation channel. May be involved in light-signal transduction and calcium homeostasis via the regulation of calcium influx into cells.</text>
</comment>
<keyword evidence="7 16" id="KW-1133">Transmembrane helix</keyword>
<evidence type="ECO:0000256" key="6">
    <source>
        <dbReference type="ARBA" id="ARBA00022729"/>
    </source>
</evidence>